<proteinExistence type="predicted"/>
<dbReference type="EMBL" id="CM046392">
    <property type="protein sequence ID" value="KAI8556072.1"/>
    <property type="molecule type" value="Genomic_DNA"/>
</dbReference>
<evidence type="ECO:0000313" key="1">
    <source>
        <dbReference type="EMBL" id="KAI8556072.1"/>
    </source>
</evidence>
<protein>
    <submittedName>
        <fullName evidence="1">Uncharacterized protein</fullName>
    </submittedName>
</protein>
<gene>
    <name evidence="1" type="ORF">RHMOL_Rhmol05G0223900</name>
</gene>
<keyword evidence="2" id="KW-1185">Reference proteome</keyword>
<reference evidence="1" key="1">
    <citation type="submission" date="2022-02" db="EMBL/GenBank/DDBJ databases">
        <title>Plant Genome Project.</title>
        <authorList>
            <person name="Zhang R.-G."/>
        </authorList>
    </citation>
    <scope>NUCLEOTIDE SEQUENCE</scope>
    <source>
        <strain evidence="1">AT1</strain>
    </source>
</reference>
<comment type="caution">
    <text evidence="1">The sequence shown here is derived from an EMBL/GenBank/DDBJ whole genome shotgun (WGS) entry which is preliminary data.</text>
</comment>
<dbReference type="Proteomes" id="UP001062846">
    <property type="component" value="Chromosome 5"/>
</dbReference>
<name>A0ACC0NRT6_RHOML</name>
<organism evidence="1 2">
    <name type="scientific">Rhododendron molle</name>
    <name type="common">Chinese azalea</name>
    <name type="synonym">Azalea mollis</name>
    <dbReference type="NCBI Taxonomy" id="49168"/>
    <lineage>
        <taxon>Eukaryota</taxon>
        <taxon>Viridiplantae</taxon>
        <taxon>Streptophyta</taxon>
        <taxon>Embryophyta</taxon>
        <taxon>Tracheophyta</taxon>
        <taxon>Spermatophyta</taxon>
        <taxon>Magnoliopsida</taxon>
        <taxon>eudicotyledons</taxon>
        <taxon>Gunneridae</taxon>
        <taxon>Pentapetalae</taxon>
        <taxon>asterids</taxon>
        <taxon>Ericales</taxon>
        <taxon>Ericaceae</taxon>
        <taxon>Ericoideae</taxon>
        <taxon>Rhodoreae</taxon>
        <taxon>Rhododendron</taxon>
    </lineage>
</organism>
<sequence>MPIWRYGRDSVLSLISAASSSVTMASSLAGNTFDTLFPPLRLSSSTSALKLRFTGLRKPVSMLSNNSLHCGMIPLLVKGSGLDNDNQGNSSSVSRVNLLDFLESVTVTNNDHLEIKEDNTPIVKQVKGLNQEVRALWAELDSKKELIDSINGSCIALPGGVEMGSLWKDKVVPPSISNTRMTFQYFPPTVEWERITVSPPSVVEVQGAKKWKDCLVGHFVDNKIPFHAVRSVAFKKWADYGLVDVLSSDKVDLLMSSGKMVSIAIKYPWRPVKCGACKVFSHFECSQREESPLVHTDDIPFKGLTAPKGKVWVVKPGGGESVLTPLEVFEPVVTMVALAVRELPCSNQFEALQVVDSSVNDTSEGVMGLKVTEVRLDSGISVIKDSLGSALVGSDPNYSKACGRGLEWIIVAWDTQGPKVSVLASSDQLLLLSVQMDNRYFALSVVYGFNQTGPRKNLWNELRTRFTFVGGQPWIVIIDFNVVRWQNEKSNSSHFDANATGDFNNCIEDIEMEELTSKDLPLFTHLSVPLSKKNLSSDSDRSRPCELRLHAGRSPKSRLDIQRPVDKSGKLLVPIPQEHRAPKIGVEDQFEFEGDPIDVNKVWVEIE</sequence>
<accession>A0ACC0NRT6</accession>
<evidence type="ECO:0000313" key="2">
    <source>
        <dbReference type="Proteomes" id="UP001062846"/>
    </source>
</evidence>